<evidence type="ECO:0000259" key="1">
    <source>
        <dbReference type="Pfam" id="PF03102"/>
    </source>
</evidence>
<dbReference type="GO" id="GO:0047444">
    <property type="term" value="F:N-acylneuraminate-9-phosphate synthase activity"/>
    <property type="evidence" value="ECO:0007669"/>
    <property type="project" value="TreeGrafter"/>
</dbReference>
<reference evidence="3" key="1">
    <citation type="submission" date="2020-07" db="EMBL/GenBank/DDBJ databases">
        <title>Huge and variable diversity of episymbiotic CPR bacteria and DPANN archaea in groundwater ecosystems.</title>
        <authorList>
            <person name="He C.Y."/>
            <person name="Keren R."/>
            <person name="Whittaker M."/>
            <person name="Farag I.F."/>
            <person name="Doudna J."/>
            <person name="Cate J.H.D."/>
            <person name="Banfield J.F."/>
        </authorList>
    </citation>
    <scope>NUCLEOTIDE SEQUENCE</scope>
    <source>
        <strain evidence="3">NC_groundwater_193_Ag_S-0.1um_51_7</strain>
    </source>
</reference>
<proteinExistence type="predicted"/>
<dbReference type="Gene3D" id="3.90.1210.10">
    <property type="entry name" value="Antifreeze-like/N-acetylneuraminic acid synthase C-terminal domain"/>
    <property type="match status" value="1"/>
</dbReference>
<dbReference type="Pfam" id="PF08666">
    <property type="entry name" value="SAF"/>
    <property type="match status" value="1"/>
</dbReference>
<dbReference type="InterPro" id="IPR013974">
    <property type="entry name" value="SAF"/>
</dbReference>
<dbReference type="GO" id="GO:0016051">
    <property type="term" value="P:carbohydrate biosynthetic process"/>
    <property type="evidence" value="ECO:0007669"/>
    <property type="project" value="InterPro"/>
</dbReference>
<comment type="caution">
    <text evidence="3">The sequence shown here is derived from an EMBL/GenBank/DDBJ whole genome shotgun (WGS) entry which is preliminary data.</text>
</comment>
<dbReference type="InterPro" id="IPR051690">
    <property type="entry name" value="PseI-like"/>
</dbReference>
<dbReference type="Gene3D" id="3.20.20.70">
    <property type="entry name" value="Aldolase class I"/>
    <property type="match status" value="1"/>
</dbReference>
<dbReference type="AlphaFoldDB" id="A0A931WNI5"/>
<dbReference type="EMBL" id="JACOZA010000012">
    <property type="protein sequence ID" value="MBI2096653.1"/>
    <property type="molecule type" value="Genomic_DNA"/>
</dbReference>
<dbReference type="PANTHER" id="PTHR42966:SF1">
    <property type="entry name" value="SIALIC ACID SYNTHASE"/>
    <property type="match status" value="1"/>
</dbReference>
<sequence length="271" mass="29375">MHYVSGADESRFKRLKSFELSFDQFGALARLAHSLGLLFISTPFDLESANFLAGTADALKIASGDNNFYPLIARAAESGKPLIVSTGLSDLAQVKRTVKFIEDKWGARRAAGHLAILHCISAYPVPPEQANLRAIPFLAKLLSCTVGYSDHTLGLEAAVTAVALGARIIEKHFTLDKNYSSFRDHQLSADFFEMSELVKRVQLVNSMLGRPEKKVLAAEEGNIAAIRRSIVAGRDLPQGHRIALADLTWIRPGGGLEPGSEPSTLPNSPPL</sequence>
<evidence type="ECO:0000259" key="2">
    <source>
        <dbReference type="Pfam" id="PF08666"/>
    </source>
</evidence>
<dbReference type="PANTHER" id="PTHR42966">
    <property type="entry name" value="N-ACETYLNEURAMINATE SYNTHASE"/>
    <property type="match status" value="1"/>
</dbReference>
<dbReference type="InterPro" id="IPR036732">
    <property type="entry name" value="AFP_Neu5c_C_sf"/>
</dbReference>
<dbReference type="SUPFAM" id="SSF51569">
    <property type="entry name" value="Aldolase"/>
    <property type="match status" value="1"/>
</dbReference>
<dbReference type="InterPro" id="IPR057736">
    <property type="entry name" value="SAF_PseI/NeuA/NeuB"/>
</dbReference>
<dbReference type="Pfam" id="PF03102">
    <property type="entry name" value="NeuB"/>
    <property type="match status" value="1"/>
</dbReference>
<dbReference type="SUPFAM" id="SSF51269">
    <property type="entry name" value="AFP III-like domain"/>
    <property type="match status" value="1"/>
</dbReference>
<dbReference type="CDD" id="cd11615">
    <property type="entry name" value="SAF_NeuB_like"/>
    <property type="match status" value="1"/>
</dbReference>
<feature type="domain" description="SAF" evidence="2">
    <location>
        <begin position="227"/>
        <end position="258"/>
    </location>
</feature>
<feature type="domain" description="PseI/NeuA/B-like" evidence="1">
    <location>
        <begin position="7"/>
        <end position="212"/>
    </location>
</feature>
<dbReference type="InterPro" id="IPR013785">
    <property type="entry name" value="Aldolase_TIM"/>
</dbReference>
<name>A0A931WNI5_9BACT</name>
<dbReference type="Proteomes" id="UP000724148">
    <property type="component" value="Unassembled WGS sequence"/>
</dbReference>
<protein>
    <submittedName>
        <fullName evidence="3">N-acetylneuraminate synthase family protein</fullName>
    </submittedName>
</protein>
<accession>A0A931WNI5</accession>
<evidence type="ECO:0000313" key="4">
    <source>
        <dbReference type="Proteomes" id="UP000724148"/>
    </source>
</evidence>
<gene>
    <name evidence="3" type="ORF">HYT40_00630</name>
</gene>
<dbReference type="InterPro" id="IPR013132">
    <property type="entry name" value="PseI/NeuA/B-like_N"/>
</dbReference>
<evidence type="ECO:0000313" key="3">
    <source>
        <dbReference type="EMBL" id="MBI2096653.1"/>
    </source>
</evidence>
<organism evidence="3 4">
    <name type="scientific">Candidatus Sungiibacteriota bacterium</name>
    <dbReference type="NCBI Taxonomy" id="2750080"/>
    <lineage>
        <taxon>Bacteria</taxon>
        <taxon>Candidatus Sungiibacteriota</taxon>
    </lineage>
</organism>